<feature type="transmembrane region" description="Helical" evidence="1">
    <location>
        <begin position="91"/>
        <end position="114"/>
    </location>
</feature>
<keyword evidence="1" id="KW-0812">Transmembrane</keyword>
<keyword evidence="3" id="KW-1185">Reference proteome</keyword>
<feature type="transmembrane region" description="Helical" evidence="1">
    <location>
        <begin position="20"/>
        <end position="41"/>
    </location>
</feature>
<name>A0A7U7IB52_9GAMM</name>
<reference evidence="2 3" key="1">
    <citation type="submission" date="2020-08" db="EMBL/GenBank/DDBJ databases">
        <authorList>
            <person name="Criscuolo A."/>
        </authorList>
    </citation>
    <scope>NUCLEOTIDE SEQUENCE [LARGE SCALE GENOMIC DNA]</scope>
    <source>
        <strain evidence="2">CIP111764</strain>
    </source>
</reference>
<evidence type="ECO:0000313" key="2">
    <source>
        <dbReference type="EMBL" id="CAD5109566.1"/>
    </source>
</evidence>
<dbReference type="RefSeq" id="WP_187672877.1">
    <property type="nucleotide sequence ID" value="NZ_CAJFCI010000076.1"/>
</dbReference>
<sequence>MPFIIGFLRTIVSVVFKRLSAWLVGLFTALAGPLISAFLKLFSRLGKVALVIAAITLAVGLFTGAVDLVFGQIASNAPDDLVAIGRMLLPGNLSICIGILVLVRVKALIFFWVVRLSEKFENA</sequence>
<gene>
    <name evidence="2" type="ORF">PSEWESI4_03871</name>
</gene>
<evidence type="ECO:0000256" key="1">
    <source>
        <dbReference type="SAM" id="Phobius"/>
    </source>
</evidence>
<dbReference type="Proteomes" id="UP000583387">
    <property type="component" value="Unassembled WGS sequence"/>
</dbReference>
<dbReference type="EMBL" id="CAJFCI010000076">
    <property type="protein sequence ID" value="CAD5109566.1"/>
    <property type="molecule type" value="Genomic_DNA"/>
</dbReference>
<feature type="transmembrane region" description="Helical" evidence="1">
    <location>
        <begin position="48"/>
        <end position="71"/>
    </location>
</feature>
<comment type="caution">
    <text evidence="2">The sequence shown here is derived from an EMBL/GenBank/DDBJ whole genome shotgun (WGS) entry which is preliminary data.</text>
</comment>
<protein>
    <submittedName>
        <fullName evidence="2">Uncharacterized protein</fullName>
    </submittedName>
</protein>
<keyword evidence="1" id="KW-1133">Transmembrane helix</keyword>
<keyword evidence="1" id="KW-0472">Membrane</keyword>
<proteinExistence type="predicted"/>
<organism evidence="2 3">
    <name type="scientific">Zestomonas carbonaria</name>
    <dbReference type="NCBI Taxonomy" id="2762745"/>
    <lineage>
        <taxon>Bacteria</taxon>
        <taxon>Pseudomonadati</taxon>
        <taxon>Pseudomonadota</taxon>
        <taxon>Gammaproteobacteria</taxon>
        <taxon>Pseudomonadales</taxon>
        <taxon>Pseudomonadaceae</taxon>
        <taxon>Zestomonas</taxon>
    </lineage>
</organism>
<accession>A0A7U7IB52</accession>
<evidence type="ECO:0000313" key="3">
    <source>
        <dbReference type="Proteomes" id="UP000583387"/>
    </source>
</evidence>
<dbReference type="AlphaFoldDB" id="A0A7U7IB52"/>